<dbReference type="InterPro" id="IPR040442">
    <property type="entry name" value="Pyrv_kinase-like_dom_sf"/>
</dbReference>
<keyword evidence="6" id="KW-0547">Nucleotide-binding</keyword>
<dbReference type="AlphaFoldDB" id="A0A1F7K2A9"/>
<protein>
    <recommendedName>
        <fullName evidence="3 12">Pyruvate kinase</fullName>
        <ecNumber evidence="3 12">2.7.1.40</ecNumber>
    </recommendedName>
</protein>
<dbReference type="InterPro" id="IPR015795">
    <property type="entry name" value="Pyrv_Knase_C"/>
</dbReference>
<evidence type="ECO:0000256" key="4">
    <source>
        <dbReference type="ARBA" id="ARBA00022679"/>
    </source>
</evidence>
<dbReference type="Pfam" id="PF02887">
    <property type="entry name" value="PK_C"/>
    <property type="match status" value="1"/>
</dbReference>
<name>A0A1F7K2A9_9BACT</name>
<evidence type="ECO:0000256" key="5">
    <source>
        <dbReference type="ARBA" id="ARBA00022723"/>
    </source>
</evidence>
<dbReference type="InterPro" id="IPR036918">
    <property type="entry name" value="Pyrv_Knase_C_sf"/>
</dbReference>
<keyword evidence="11 16" id="KW-0670">Pyruvate</keyword>
<organism evidence="16 17">
    <name type="scientific">Candidatus Roizmanbacteria bacterium RIFOXYA1_FULL_41_12</name>
    <dbReference type="NCBI Taxonomy" id="1802082"/>
    <lineage>
        <taxon>Bacteria</taxon>
        <taxon>Candidatus Roizmaniibacteriota</taxon>
    </lineage>
</organism>
<feature type="domain" description="Pyruvate kinase C-terminal" evidence="15">
    <location>
        <begin position="368"/>
        <end position="475"/>
    </location>
</feature>
<dbReference type="SUPFAM" id="SSF51621">
    <property type="entry name" value="Phosphoenolpyruvate/pyruvate domain"/>
    <property type="match status" value="1"/>
</dbReference>
<evidence type="ECO:0000256" key="6">
    <source>
        <dbReference type="ARBA" id="ARBA00022741"/>
    </source>
</evidence>
<evidence type="ECO:0000259" key="14">
    <source>
        <dbReference type="Pfam" id="PF00224"/>
    </source>
</evidence>
<dbReference type="SUPFAM" id="SSF50800">
    <property type="entry name" value="PK beta-barrel domain-like"/>
    <property type="match status" value="1"/>
</dbReference>
<dbReference type="NCBIfam" id="TIGR01064">
    <property type="entry name" value="pyruv_kin"/>
    <property type="match status" value="1"/>
</dbReference>
<evidence type="ECO:0000256" key="13">
    <source>
        <dbReference type="RuleBase" id="RU000504"/>
    </source>
</evidence>
<dbReference type="EMBL" id="MGBG01000025">
    <property type="protein sequence ID" value="OGK61966.1"/>
    <property type="molecule type" value="Genomic_DNA"/>
</dbReference>
<keyword evidence="10 13" id="KW-0324">Glycolysis</keyword>
<comment type="caution">
    <text evidence="16">The sequence shown here is derived from an EMBL/GenBank/DDBJ whole genome shotgun (WGS) entry which is preliminary data.</text>
</comment>
<gene>
    <name evidence="16" type="ORF">A2209_05035</name>
</gene>
<evidence type="ECO:0000259" key="15">
    <source>
        <dbReference type="Pfam" id="PF02887"/>
    </source>
</evidence>
<evidence type="ECO:0000256" key="12">
    <source>
        <dbReference type="NCBIfam" id="TIGR01064"/>
    </source>
</evidence>
<comment type="similarity">
    <text evidence="2 13">Belongs to the pyruvate kinase family.</text>
</comment>
<dbReference type="GO" id="GO:0016301">
    <property type="term" value="F:kinase activity"/>
    <property type="evidence" value="ECO:0007669"/>
    <property type="project" value="UniProtKB-KW"/>
</dbReference>
<evidence type="ECO:0000256" key="9">
    <source>
        <dbReference type="ARBA" id="ARBA00022842"/>
    </source>
</evidence>
<dbReference type="Gene3D" id="3.40.1380.20">
    <property type="entry name" value="Pyruvate kinase, C-terminal domain"/>
    <property type="match status" value="1"/>
</dbReference>
<dbReference type="NCBIfam" id="NF004491">
    <property type="entry name" value="PRK05826.1"/>
    <property type="match status" value="1"/>
</dbReference>
<dbReference type="Proteomes" id="UP000178450">
    <property type="component" value="Unassembled WGS sequence"/>
</dbReference>
<reference evidence="16 17" key="1">
    <citation type="journal article" date="2016" name="Nat. Commun.">
        <title>Thousands of microbial genomes shed light on interconnected biogeochemical processes in an aquifer system.</title>
        <authorList>
            <person name="Anantharaman K."/>
            <person name="Brown C.T."/>
            <person name="Hug L.A."/>
            <person name="Sharon I."/>
            <person name="Castelle C.J."/>
            <person name="Probst A.J."/>
            <person name="Thomas B.C."/>
            <person name="Singh A."/>
            <person name="Wilkins M.J."/>
            <person name="Karaoz U."/>
            <person name="Brodie E.L."/>
            <person name="Williams K.H."/>
            <person name="Hubbard S.S."/>
            <person name="Banfield J.F."/>
        </authorList>
    </citation>
    <scope>NUCLEOTIDE SEQUENCE [LARGE SCALE GENOMIC DNA]</scope>
</reference>
<dbReference type="InterPro" id="IPR011037">
    <property type="entry name" value="Pyrv_Knase-like_insert_dom_sf"/>
</dbReference>
<dbReference type="GO" id="GO:0030955">
    <property type="term" value="F:potassium ion binding"/>
    <property type="evidence" value="ECO:0007669"/>
    <property type="project" value="UniProtKB-UniRule"/>
</dbReference>
<dbReference type="InterPro" id="IPR015813">
    <property type="entry name" value="Pyrv/PenolPyrv_kinase-like_dom"/>
</dbReference>
<evidence type="ECO:0000256" key="10">
    <source>
        <dbReference type="ARBA" id="ARBA00023152"/>
    </source>
</evidence>
<feature type="domain" description="Pyruvate kinase barrel" evidence="14">
    <location>
        <begin position="3"/>
        <end position="321"/>
    </location>
</feature>
<dbReference type="PRINTS" id="PR01050">
    <property type="entry name" value="PYRUVTKNASE"/>
</dbReference>
<dbReference type="EC" id="2.7.1.40" evidence="3 12"/>
<dbReference type="InterPro" id="IPR015793">
    <property type="entry name" value="Pyrv_Knase_brl"/>
</dbReference>
<dbReference type="GO" id="GO:0004743">
    <property type="term" value="F:pyruvate kinase activity"/>
    <property type="evidence" value="ECO:0007669"/>
    <property type="project" value="UniProtKB-UniRule"/>
</dbReference>
<evidence type="ECO:0000256" key="8">
    <source>
        <dbReference type="ARBA" id="ARBA00022840"/>
    </source>
</evidence>
<evidence type="ECO:0000256" key="7">
    <source>
        <dbReference type="ARBA" id="ARBA00022777"/>
    </source>
</evidence>
<evidence type="ECO:0000256" key="11">
    <source>
        <dbReference type="ARBA" id="ARBA00023317"/>
    </source>
</evidence>
<dbReference type="SUPFAM" id="SSF52935">
    <property type="entry name" value="PK C-terminal domain-like"/>
    <property type="match status" value="1"/>
</dbReference>
<proteinExistence type="inferred from homology"/>
<dbReference type="GO" id="GO:0000287">
    <property type="term" value="F:magnesium ion binding"/>
    <property type="evidence" value="ECO:0007669"/>
    <property type="project" value="UniProtKB-UniRule"/>
</dbReference>
<evidence type="ECO:0000256" key="3">
    <source>
        <dbReference type="ARBA" id="ARBA00012142"/>
    </source>
</evidence>
<dbReference type="GO" id="GO:0005524">
    <property type="term" value="F:ATP binding"/>
    <property type="evidence" value="ECO:0007669"/>
    <property type="project" value="UniProtKB-KW"/>
</dbReference>
<keyword evidence="4 13" id="KW-0808">Transferase</keyword>
<accession>A0A1F7K2A9</accession>
<evidence type="ECO:0000256" key="2">
    <source>
        <dbReference type="ARBA" id="ARBA00008663"/>
    </source>
</evidence>
<comment type="catalytic activity">
    <reaction evidence="13">
        <text>pyruvate + ATP = phosphoenolpyruvate + ADP + H(+)</text>
        <dbReference type="Rhea" id="RHEA:18157"/>
        <dbReference type="ChEBI" id="CHEBI:15361"/>
        <dbReference type="ChEBI" id="CHEBI:15378"/>
        <dbReference type="ChEBI" id="CHEBI:30616"/>
        <dbReference type="ChEBI" id="CHEBI:58702"/>
        <dbReference type="ChEBI" id="CHEBI:456216"/>
        <dbReference type="EC" id="2.7.1.40"/>
    </reaction>
</comment>
<sequence>MLKLTKIVATIGPASDEPEMIKQLIESGVNVFRFNFKHNTVDWHQDRIRRVNDIANRMKVNIGTLIDLQGPEIRIKMTFDQLELTQNQKLAFGERAFLGKEPGFSISHPSIISHLKNGQILYADDGYFSFKFLREQDKAYLIVQTPGVLKNNKSLNIPGADFPFPVLIERDFEGLQLALKEEIDFVALSFVRTHDDITLLRKEMDKLKIKAKIIAKIETKNSLENLDEIIDVSDAVMVARGDLGIELALEKVPYYQKLLIRKCLEAGKPVITATQMLESMINNPLPTRAEVSDVANAVYDRTDAVMLSAESASGKHPLAAVKYMAKTLSYTERYTQADLRLQYNFAINHQENLVADTAYNLYLKASQAHLNVKGFIVLTQTGRTVNLLSRYRAGVPLYAFCPSKAVADKLSLNYGVLSFVQDSGYEKTKEVTGGHVRAVIKFLADQQLAASGDKFIVIHGDYWAVEGGSSTVKIVVID</sequence>
<dbReference type="Pfam" id="PF00224">
    <property type="entry name" value="PK"/>
    <property type="match status" value="1"/>
</dbReference>
<dbReference type="InterPro" id="IPR001697">
    <property type="entry name" value="Pyr_Knase"/>
</dbReference>
<comment type="pathway">
    <text evidence="1 13">Carbohydrate degradation; glycolysis; pyruvate from D-glyceraldehyde 3-phosphate: step 5/5.</text>
</comment>
<keyword evidence="7 13" id="KW-0418">Kinase</keyword>
<evidence type="ECO:0000256" key="1">
    <source>
        <dbReference type="ARBA" id="ARBA00004997"/>
    </source>
</evidence>
<keyword evidence="9 13" id="KW-0460">Magnesium</keyword>
<dbReference type="PANTHER" id="PTHR11817">
    <property type="entry name" value="PYRUVATE KINASE"/>
    <property type="match status" value="1"/>
</dbReference>
<dbReference type="Gene3D" id="3.20.20.60">
    <property type="entry name" value="Phosphoenolpyruvate-binding domains"/>
    <property type="match status" value="1"/>
</dbReference>
<dbReference type="UniPathway" id="UPA00109">
    <property type="reaction ID" value="UER00188"/>
</dbReference>
<evidence type="ECO:0000313" key="17">
    <source>
        <dbReference type="Proteomes" id="UP000178450"/>
    </source>
</evidence>
<keyword evidence="5" id="KW-0479">Metal-binding</keyword>
<evidence type="ECO:0000313" key="16">
    <source>
        <dbReference type="EMBL" id="OGK61966.1"/>
    </source>
</evidence>
<dbReference type="InterPro" id="IPR015806">
    <property type="entry name" value="Pyrv_Knase_insert_dom_sf"/>
</dbReference>
<dbReference type="Gene3D" id="2.40.33.10">
    <property type="entry name" value="PK beta-barrel domain-like"/>
    <property type="match status" value="1"/>
</dbReference>
<keyword evidence="8" id="KW-0067">ATP-binding</keyword>